<keyword evidence="1" id="KW-0732">Signal</keyword>
<dbReference type="PANTHER" id="PTHR10900:SF77">
    <property type="entry name" value="FI19380P1"/>
    <property type="match status" value="1"/>
</dbReference>
<keyword evidence="4" id="KW-1185">Reference proteome</keyword>
<dbReference type="AlphaFoldDB" id="A0A3L7DZK2"/>
<dbReference type="Pfam" id="PF02469">
    <property type="entry name" value="Fasciclin"/>
    <property type="match status" value="1"/>
</dbReference>
<dbReference type="SUPFAM" id="SSF82153">
    <property type="entry name" value="FAS1 domain"/>
    <property type="match status" value="1"/>
</dbReference>
<name>A0A3L7DZK2_9GAMM</name>
<reference evidence="3 4" key="1">
    <citation type="submission" date="2018-07" db="EMBL/GenBank/DDBJ databases">
        <title>Halioglobus sp. genome submission.</title>
        <authorList>
            <person name="Ye M.-Q."/>
            <person name="Du Z.-J."/>
        </authorList>
    </citation>
    <scope>NUCLEOTIDE SEQUENCE [LARGE SCALE GENOMIC DNA]</scope>
    <source>
        <strain evidence="3 4">U0301</strain>
    </source>
</reference>
<organism evidence="3 4">
    <name type="scientific">Seongchinamella sediminis</name>
    <dbReference type="NCBI Taxonomy" id="2283635"/>
    <lineage>
        <taxon>Bacteria</taxon>
        <taxon>Pseudomonadati</taxon>
        <taxon>Pseudomonadota</taxon>
        <taxon>Gammaproteobacteria</taxon>
        <taxon>Cellvibrionales</taxon>
        <taxon>Halieaceae</taxon>
        <taxon>Seongchinamella</taxon>
    </lineage>
</organism>
<dbReference type="InterPro" id="IPR050904">
    <property type="entry name" value="Adhesion/Biosynth-related"/>
</dbReference>
<accession>A0A3L7DZK2</accession>
<dbReference type="Proteomes" id="UP000265509">
    <property type="component" value="Unassembled WGS sequence"/>
</dbReference>
<dbReference type="InterPro" id="IPR036378">
    <property type="entry name" value="FAS1_dom_sf"/>
</dbReference>
<dbReference type="PANTHER" id="PTHR10900">
    <property type="entry name" value="PERIOSTIN-RELATED"/>
    <property type="match status" value="1"/>
</dbReference>
<dbReference type="InterPro" id="IPR000782">
    <property type="entry name" value="FAS1_domain"/>
</dbReference>
<evidence type="ECO:0000259" key="2">
    <source>
        <dbReference type="PROSITE" id="PS50213"/>
    </source>
</evidence>
<feature type="signal peptide" evidence="1">
    <location>
        <begin position="1"/>
        <end position="19"/>
    </location>
</feature>
<dbReference type="RefSeq" id="WP_117955496.1">
    <property type="nucleotide sequence ID" value="NZ_QRAN01000014.1"/>
</dbReference>
<evidence type="ECO:0000313" key="4">
    <source>
        <dbReference type="Proteomes" id="UP000265509"/>
    </source>
</evidence>
<proteinExistence type="predicted"/>
<feature type="domain" description="FAS1" evidence="2">
    <location>
        <begin position="27"/>
        <end position="166"/>
    </location>
</feature>
<evidence type="ECO:0000256" key="1">
    <source>
        <dbReference type="SAM" id="SignalP"/>
    </source>
</evidence>
<gene>
    <name evidence="3" type="ORF">DWB85_13315</name>
</gene>
<dbReference type="SMART" id="SM00554">
    <property type="entry name" value="FAS1"/>
    <property type="match status" value="1"/>
</dbReference>
<dbReference type="Gene3D" id="2.30.180.10">
    <property type="entry name" value="FAS1 domain"/>
    <property type="match status" value="1"/>
</dbReference>
<dbReference type="EMBL" id="QRAN01000014">
    <property type="protein sequence ID" value="RLQ21282.1"/>
    <property type="molecule type" value="Genomic_DNA"/>
</dbReference>
<dbReference type="OrthoDB" id="9800666at2"/>
<feature type="chain" id="PRO_5018166629" evidence="1">
    <location>
        <begin position="20"/>
        <end position="171"/>
    </location>
</feature>
<dbReference type="PROSITE" id="PS50213">
    <property type="entry name" value="FAS1"/>
    <property type="match status" value="1"/>
</dbReference>
<comment type="caution">
    <text evidence="3">The sequence shown here is derived from an EMBL/GenBank/DDBJ whole genome shotgun (WGS) entry which is preliminary data.</text>
</comment>
<dbReference type="GO" id="GO:0005615">
    <property type="term" value="C:extracellular space"/>
    <property type="evidence" value="ECO:0007669"/>
    <property type="project" value="TreeGrafter"/>
</dbReference>
<protein>
    <submittedName>
        <fullName evidence="3">Fasciclin domain-containing protein</fullName>
    </submittedName>
</protein>
<sequence>MKKVLALAAAMSMGSAAYAGNCKAPDAVSIKDIAAGNPNFSTLVAAAAKAGLVGFLDGNRNLTVFAPTNGAFDTAARAVLEDDEADGLDLVSALDEDTLGVILKYHIAPGERDEADVLDSRRIRMLNRDFTFPSLDGSTAFINDVSILQTDIFACNGVVHVLDGGVLLPDD</sequence>
<evidence type="ECO:0000313" key="3">
    <source>
        <dbReference type="EMBL" id="RLQ21282.1"/>
    </source>
</evidence>